<evidence type="ECO:0000313" key="1">
    <source>
        <dbReference type="EMBL" id="PWN56208.1"/>
    </source>
</evidence>
<proteinExistence type="predicted"/>
<dbReference type="AlphaFoldDB" id="A0A363ULB4"/>
<dbReference type="RefSeq" id="WP_109719979.1">
    <property type="nucleotide sequence ID" value="NZ_QEQK01000006.1"/>
</dbReference>
<name>A0A363ULB4_9GAMM</name>
<dbReference type="Proteomes" id="UP000251800">
    <property type="component" value="Unassembled WGS sequence"/>
</dbReference>
<organism evidence="1 2">
    <name type="scientific">Abyssibacter profundi</name>
    <dbReference type="NCBI Taxonomy" id="2182787"/>
    <lineage>
        <taxon>Bacteria</taxon>
        <taxon>Pseudomonadati</taxon>
        <taxon>Pseudomonadota</taxon>
        <taxon>Gammaproteobacteria</taxon>
        <taxon>Chromatiales</taxon>
        <taxon>Oceanococcaceae</taxon>
        <taxon>Abyssibacter</taxon>
    </lineage>
</organism>
<reference evidence="1 2" key="1">
    <citation type="submission" date="2018-05" db="EMBL/GenBank/DDBJ databases">
        <title>Abyssibacter profundi OUC007T gen. nov., sp. nov, a marine bacterium isolated from seawater of the Mariana Trench.</title>
        <authorList>
            <person name="Zhou S."/>
        </authorList>
    </citation>
    <scope>NUCLEOTIDE SEQUENCE [LARGE SCALE GENOMIC DNA]</scope>
    <source>
        <strain evidence="1 2">OUC007</strain>
    </source>
</reference>
<accession>A0A363ULB4</accession>
<gene>
    <name evidence="1" type="ORF">DEH80_08010</name>
</gene>
<keyword evidence="2" id="KW-1185">Reference proteome</keyword>
<comment type="caution">
    <text evidence="1">The sequence shown here is derived from an EMBL/GenBank/DDBJ whole genome shotgun (WGS) entry which is preliminary data.</text>
</comment>
<evidence type="ECO:0000313" key="2">
    <source>
        <dbReference type="Proteomes" id="UP000251800"/>
    </source>
</evidence>
<dbReference type="OrthoDB" id="9771846at2"/>
<protein>
    <submittedName>
        <fullName evidence="1">Uncharacterized protein</fullName>
    </submittedName>
</protein>
<dbReference type="EMBL" id="QEQK01000006">
    <property type="protein sequence ID" value="PWN56208.1"/>
    <property type="molecule type" value="Genomic_DNA"/>
</dbReference>
<sequence>MADLHAQLPDSPLRLHGGQTAWVVAPGPSAATALLHCLPPQATIAVGGAFELVPAAAAIYAADIAWWDHYHPHVSDRSSARRFAAGLRSVSPAVYKALGLEPIWGVHQAGPSPQPHAYIHFGASGGGANSGAQAIEMARCWGARRIVLVGFDLCDVDGQRYGCERPPPTLWRADPLWARKQAVVDALCLGLAGQGITLINTSPVSVIAGTTRSALCDELGRVAA</sequence>